<evidence type="ECO:0000313" key="1">
    <source>
        <dbReference type="EMBL" id="GFU05034.1"/>
    </source>
</evidence>
<dbReference type="Proteomes" id="UP000887013">
    <property type="component" value="Unassembled WGS sequence"/>
</dbReference>
<reference evidence="1" key="1">
    <citation type="submission" date="2020-08" db="EMBL/GenBank/DDBJ databases">
        <title>Multicomponent nature underlies the extraordinary mechanical properties of spider dragline silk.</title>
        <authorList>
            <person name="Kono N."/>
            <person name="Nakamura H."/>
            <person name="Mori M."/>
            <person name="Yoshida Y."/>
            <person name="Ohtoshi R."/>
            <person name="Malay A.D."/>
            <person name="Moran D.A.P."/>
            <person name="Tomita M."/>
            <person name="Numata K."/>
            <person name="Arakawa K."/>
        </authorList>
    </citation>
    <scope>NUCLEOTIDE SEQUENCE</scope>
</reference>
<protein>
    <submittedName>
        <fullName evidence="1">Uncharacterized protein</fullName>
    </submittedName>
</protein>
<accession>A0A8X6QBA6</accession>
<evidence type="ECO:0000313" key="2">
    <source>
        <dbReference type="Proteomes" id="UP000887013"/>
    </source>
</evidence>
<comment type="caution">
    <text evidence="1">The sequence shown here is derived from an EMBL/GenBank/DDBJ whole genome shotgun (WGS) entry which is preliminary data.</text>
</comment>
<dbReference type="EMBL" id="BMAW01123819">
    <property type="protein sequence ID" value="GFU05034.1"/>
    <property type="molecule type" value="Genomic_DNA"/>
</dbReference>
<name>A0A8X6QBA6_NEPPI</name>
<sequence>MVPLNIFLKRYVVRPSWAAFSHPTGNQFLQVEIDKRGNKESAVLAHSPAILRVAEAPIARFSSISRFALPDFICKGTIYPQPLHPMPSPCLIWTKGKKREETFSIMILCRRETWCAVIGLYCFCVSLC</sequence>
<dbReference type="OrthoDB" id="10411241at2759"/>
<dbReference type="AlphaFoldDB" id="A0A8X6QBA6"/>
<keyword evidence="2" id="KW-1185">Reference proteome</keyword>
<gene>
    <name evidence="1" type="ORF">NPIL_476201</name>
</gene>
<organism evidence="1 2">
    <name type="scientific">Nephila pilipes</name>
    <name type="common">Giant wood spider</name>
    <name type="synonym">Nephila maculata</name>
    <dbReference type="NCBI Taxonomy" id="299642"/>
    <lineage>
        <taxon>Eukaryota</taxon>
        <taxon>Metazoa</taxon>
        <taxon>Ecdysozoa</taxon>
        <taxon>Arthropoda</taxon>
        <taxon>Chelicerata</taxon>
        <taxon>Arachnida</taxon>
        <taxon>Araneae</taxon>
        <taxon>Araneomorphae</taxon>
        <taxon>Entelegynae</taxon>
        <taxon>Araneoidea</taxon>
        <taxon>Nephilidae</taxon>
        <taxon>Nephila</taxon>
    </lineage>
</organism>
<proteinExistence type="predicted"/>